<dbReference type="OrthoDB" id="277121at2"/>
<evidence type="ECO:0000256" key="1">
    <source>
        <dbReference type="ARBA" id="ARBA00004141"/>
    </source>
</evidence>
<proteinExistence type="predicted"/>
<keyword evidence="5 6" id="KW-0472">Membrane</keyword>
<evidence type="ECO:0000313" key="7">
    <source>
        <dbReference type="EMBL" id="SFP05501.1"/>
    </source>
</evidence>
<sequence length="220" mass="24178">MDWSDSIDGYCERLGPALWAEPVNAATNLAFLFAAWVIWRRVRGQGLTLAVLLCLVLATIGIGSLLFHTFATRWAATADTTPIGAFILLYLFAANRHFWAMPVWAAVLGTAAFIPWTVLLTPVFAGLPFFAASSFYWPVPVLILLYAVLLRRRTPLTARGLAIGAGILVASLVFRSLDAPLCDAVPVGTHFLWHLLNALMLGWMIEVYRRHRLEAGGAGR</sequence>
<dbReference type="RefSeq" id="WP_093418171.1">
    <property type="nucleotide sequence ID" value="NZ_FOXA01000002.1"/>
</dbReference>
<evidence type="ECO:0000256" key="4">
    <source>
        <dbReference type="ARBA" id="ARBA00022989"/>
    </source>
</evidence>
<organism evidence="7 8">
    <name type="scientific">Tranquillimonas alkanivorans</name>
    <dbReference type="NCBI Taxonomy" id="441119"/>
    <lineage>
        <taxon>Bacteria</taxon>
        <taxon>Pseudomonadati</taxon>
        <taxon>Pseudomonadota</taxon>
        <taxon>Alphaproteobacteria</taxon>
        <taxon>Rhodobacterales</taxon>
        <taxon>Roseobacteraceae</taxon>
        <taxon>Tranquillimonas</taxon>
    </lineage>
</organism>
<dbReference type="GO" id="GO:0016020">
    <property type="term" value="C:membrane"/>
    <property type="evidence" value="ECO:0007669"/>
    <property type="project" value="UniProtKB-SubCell"/>
</dbReference>
<keyword evidence="3" id="KW-0378">Hydrolase</keyword>
<accession>A0A1I5M917</accession>
<dbReference type="EMBL" id="FOXA01000002">
    <property type="protein sequence ID" value="SFP05501.1"/>
    <property type="molecule type" value="Genomic_DNA"/>
</dbReference>
<keyword evidence="4 6" id="KW-1133">Transmembrane helix</keyword>
<feature type="transmembrane region" description="Helical" evidence="6">
    <location>
        <begin position="125"/>
        <end position="149"/>
    </location>
</feature>
<feature type="transmembrane region" description="Helical" evidence="6">
    <location>
        <begin position="22"/>
        <end position="39"/>
    </location>
</feature>
<evidence type="ECO:0000256" key="6">
    <source>
        <dbReference type="SAM" id="Phobius"/>
    </source>
</evidence>
<evidence type="ECO:0000313" key="8">
    <source>
        <dbReference type="Proteomes" id="UP000199356"/>
    </source>
</evidence>
<comment type="subcellular location">
    <subcellularLocation>
        <location evidence="1">Membrane</location>
        <topology evidence="1">Multi-pass membrane protein</topology>
    </subcellularLocation>
</comment>
<evidence type="ECO:0000256" key="2">
    <source>
        <dbReference type="ARBA" id="ARBA00022692"/>
    </source>
</evidence>
<name>A0A1I5M917_9RHOB</name>
<dbReference type="GO" id="GO:0016811">
    <property type="term" value="F:hydrolase activity, acting on carbon-nitrogen (but not peptide) bonds, in linear amides"/>
    <property type="evidence" value="ECO:0007669"/>
    <property type="project" value="InterPro"/>
</dbReference>
<dbReference type="Pfam" id="PF05875">
    <property type="entry name" value="Ceramidase"/>
    <property type="match status" value="1"/>
</dbReference>
<evidence type="ECO:0000256" key="3">
    <source>
        <dbReference type="ARBA" id="ARBA00022801"/>
    </source>
</evidence>
<gene>
    <name evidence="7" type="ORF">SAMN04488047_102135</name>
</gene>
<evidence type="ECO:0000256" key="5">
    <source>
        <dbReference type="ARBA" id="ARBA00023136"/>
    </source>
</evidence>
<keyword evidence="2 6" id="KW-0812">Transmembrane</keyword>
<dbReference type="STRING" id="441119.SAMN04488047_102135"/>
<feature type="transmembrane region" description="Helical" evidence="6">
    <location>
        <begin position="99"/>
        <end position="119"/>
    </location>
</feature>
<feature type="transmembrane region" description="Helical" evidence="6">
    <location>
        <begin position="74"/>
        <end position="92"/>
    </location>
</feature>
<dbReference type="AlphaFoldDB" id="A0A1I5M917"/>
<feature type="transmembrane region" description="Helical" evidence="6">
    <location>
        <begin position="156"/>
        <end position="175"/>
    </location>
</feature>
<reference evidence="7 8" key="1">
    <citation type="submission" date="2016-10" db="EMBL/GenBank/DDBJ databases">
        <authorList>
            <person name="de Groot N.N."/>
        </authorList>
    </citation>
    <scope>NUCLEOTIDE SEQUENCE [LARGE SCALE GENOMIC DNA]</scope>
    <source>
        <strain evidence="7 8">DSM 19547</strain>
    </source>
</reference>
<keyword evidence="8" id="KW-1185">Reference proteome</keyword>
<feature type="transmembrane region" description="Helical" evidence="6">
    <location>
        <begin position="187"/>
        <end position="205"/>
    </location>
</feature>
<feature type="transmembrane region" description="Helical" evidence="6">
    <location>
        <begin position="46"/>
        <end position="68"/>
    </location>
</feature>
<protein>
    <submittedName>
        <fullName evidence="7">Ceramidase</fullName>
    </submittedName>
</protein>
<dbReference type="InterPro" id="IPR008901">
    <property type="entry name" value="ACER"/>
</dbReference>
<dbReference type="Proteomes" id="UP000199356">
    <property type="component" value="Unassembled WGS sequence"/>
</dbReference>
<dbReference type="GO" id="GO:0006672">
    <property type="term" value="P:ceramide metabolic process"/>
    <property type="evidence" value="ECO:0007669"/>
    <property type="project" value="InterPro"/>
</dbReference>